<dbReference type="EMBL" id="JACOGK010000010">
    <property type="protein sequence ID" value="MBC3536590.1"/>
    <property type="molecule type" value="Genomic_DNA"/>
</dbReference>
<feature type="transmembrane region" description="Helical" evidence="8">
    <location>
        <begin position="141"/>
        <end position="170"/>
    </location>
</feature>
<sequence length="256" mass="27230">MLSFSWDILLLVLGGGFLSGFIDSIAGGGGLIALPVLLALQIPPHYAIGTNKFAATFGAAVSSYQFFKAGKVDMHLLYRLMPFTLGGAIIGCLFMLHLSAETLQPLVILSLIAAAVFVFTRRGLGQHSSYTGMTQKTFWQGAAFALVIGLYDGFIGPGTGTFLIIAFAMLGFDFVVAAGNAKILNLVSNITAFVLFIISGKVLYVYGLVMALGIFLGAFFGSRMAIRHGSGFVRFVMMAVTTVLIGKLLLEYIGVI</sequence>
<evidence type="ECO:0000313" key="9">
    <source>
        <dbReference type="EMBL" id="MBC3536590.1"/>
    </source>
</evidence>
<organism evidence="9 10">
    <name type="scientific">Megasphaera hominis</name>
    <dbReference type="NCBI Taxonomy" id="159836"/>
    <lineage>
        <taxon>Bacteria</taxon>
        <taxon>Bacillati</taxon>
        <taxon>Bacillota</taxon>
        <taxon>Negativicutes</taxon>
        <taxon>Veillonellales</taxon>
        <taxon>Veillonellaceae</taxon>
        <taxon>Megasphaera</taxon>
    </lineage>
</organism>
<feature type="transmembrane region" description="Helical" evidence="8">
    <location>
        <begin position="7"/>
        <end position="40"/>
    </location>
</feature>
<evidence type="ECO:0000313" key="10">
    <source>
        <dbReference type="Proteomes" id="UP000606870"/>
    </source>
</evidence>
<keyword evidence="5 8" id="KW-0812">Transmembrane</keyword>
<gene>
    <name evidence="9" type="ORF">H8J70_04915</name>
</gene>
<comment type="caution">
    <text evidence="9">The sequence shown here is derived from an EMBL/GenBank/DDBJ whole genome shotgun (WGS) entry which is preliminary data.</text>
</comment>
<evidence type="ECO:0000256" key="4">
    <source>
        <dbReference type="ARBA" id="ARBA00022475"/>
    </source>
</evidence>
<keyword evidence="10" id="KW-1185">Reference proteome</keyword>
<evidence type="ECO:0000256" key="8">
    <source>
        <dbReference type="RuleBase" id="RU363041"/>
    </source>
</evidence>
<comment type="similarity">
    <text evidence="2 8">Belongs to the 4-toluene sulfonate uptake permease (TSUP) (TC 2.A.102) family.</text>
</comment>
<accession>A0ABR6VH01</accession>
<dbReference type="Pfam" id="PF01925">
    <property type="entry name" value="TauE"/>
    <property type="match status" value="1"/>
</dbReference>
<dbReference type="Proteomes" id="UP000606870">
    <property type="component" value="Unassembled WGS sequence"/>
</dbReference>
<feature type="transmembrane region" description="Helical" evidence="8">
    <location>
        <begin position="102"/>
        <end position="120"/>
    </location>
</feature>
<feature type="transmembrane region" description="Helical" evidence="8">
    <location>
        <begin position="232"/>
        <end position="250"/>
    </location>
</feature>
<evidence type="ECO:0000256" key="6">
    <source>
        <dbReference type="ARBA" id="ARBA00022989"/>
    </source>
</evidence>
<proteinExistence type="inferred from homology"/>
<evidence type="ECO:0000256" key="7">
    <source>
        <dbReference type="ARBA" id="ARBA00023136"/>
    </source>
</evidence>
<feature type="transmembrane region" description="Helical" evidence="8">
    <location>
        <begin position="76"/>
        <end position="96"/>
    </location>
</feature>
<dbReference type="PANTHER" id="PTHR30269">
    <property type="entry name" value="TRANSMEMBRANE PROTEIN YFCA"/>
    <property type="match status" value="1"/>
</dbReference>
<evidence type="ECO:0000256" key="5">
    <source>
        <dbReference type="ARBA" id="ARBA00022692"/>
    </source>
</evidence>
<keyword evidence="6 8" id="KW-1133">Transmembrane helix</keyword>
<comment type="subcellular location">
    <subcellularLocation>
        <location evidence="1 8">Cell membrane</location>
        <topology evidence="1 8">Multi-pass membrane protein</topology>
    </subcellularLocation>
</comment>
<dbReference type="InterPro" id="IPR002781">
    <property type="entry name" value="TM_pro_TauE-like"/>
</dbReference>
<dbReference type="InterPro" id="IPR052017">
    <property type="entry name" value="TSUP"/>
</dbReference>
<reference evidence="9 10" key="1">
    <citation type="submission" date="2020-08" db="EMBL/GenBank/DDBJ databases">
        <authorList>
            <person name="Liu C."/>
            <person name="Sun Q."/>
        </authorList>
    </citation>
    <scope>NUCLEOTIDE SEQUENCE [LARGE SCALE GENOMIC DNA]</scope>
    <source>
        <strain evidence="9 10">NSJ-59</strain>
    </source>
</reference>
<evidence type="ECO:0000256" key="3">
    <source>
        <dbReference type="ARBA" id="ARBA00022448"/>
    </source>
</evidence>
<keyword evidence="3" id="KW-0813">Transport</keyword>
<evidence type="ECO:0000256" key="2">
    <source>
        <dbReference type="ARBA" id="ARBA00009142"/>
    </source>
</evidence>
<keyword evidence="7 8" id="KW-0472">Membrane</keyword>
<protein>
    <recommendedName>
        <fullName evidence="8">Probable membrane transporter protein</fullName>
    </recommendedName>
</protein>
<dbReference type="PANTHER" id="PTHR30269:SF0">
    <property type="entry name" value="MEMBRANE TRANSPORTER PROTEIN YFCA-RELATED"/>
    <property type="match status" value="1"/>
</dbReference>
<feature type="transmembrane region" description="Helical" evidence="8">
    <location>
        <begin position="190"/>
        <end position="220"/>
    </location>
</feature>
<evidence type="ECO:0000256" key="1">
    <source>
        <dbReference type="ARBA" id="ARBA00004651"/>
    </source>
</evidence>
<keyword evidence="4 8" id="KW-1003">Cell membrane</keyword>
<name>A0ABR6VH01_9FIRM</name>